<evidence type="ECO:0000256" key="12">
    <source>
        <dbReference type="ARBA" id="ARBA00023027"/>
    </source>
</evidence>
<evidence type="ECO:0000256" key="4">
    <source>
        <dbReference type="ARBA" id="ARBA00022475"/>
    </source>
</evidence>
<dbReference type="RefSeq" id="WP_140004769.1">
    <property type="nucleotide sequence ID" value="NZ_CP040946.1"/>
</dbReference>
<evidence type="ECO:0000256" key="14">
    <source>
        <dbReference type="ARBA" id="ARBA00023157"/>
    </source>
</evidence>
<evidence type="ECO:0000256" key="6">
    <source>
        <dbReference type="ARBA" id="ARBA00022692"/>
    </source>
</evidence>
<dbReference type="InterPro" id="IPR028250">
    <property type="entry name" value="DsbDN"/>
</dbReference>
<dbReference type="Proteomes" id="UP000311008">
    <property type="component" value="Chromosome"/>
</dbReference>
<comment type="catalytic activity">
    <reaction evidence="16 18">
        <text>[protein]-dithiol + NAD(+) = [protein]-disulfide + NADH + H(+)</text>
        <dbReference type="Rhea" id="RHEA:18749"/>
        <dbReference type="Rhea" id="RHEA-COMP:10593"/>
        <dbReference type="Rhea" id="RHEA-COMP:10594"/>
        <dbReference type="ChEBI" id="CHEBI:15378"/>
        <dbReference type="ChEBI" id="CHEBI:29950"/>
        <dbReference type="ChEBI" id="CHEBI:50058"/>
        <dbReference type="ChEBI" id="CHEBI:57540"/>
        <dbReference type="ChEBI" id="CHEBI:57945"/>
        <dbReference type="EC" id="1.8.1.8"/>
    </reaction>
</comment>
<keyword evidence="3 18" id="KW-0813">Transport</keyword>
<dbReference type="EC" id="1.8.1.8" evidence="18"/>
<dbReference type="PANTHER" id="PTHR32234:SF0">
    <property type="entry name" value="THIOL:DISULFIDE INTERCHANGE PROTEIN DSBD"/>
    <property type="match status" value="1"/>
</dbReference>
<dbReference type="Gene3D" id="3.40.30.10">
    <property type="entry name" value="Glutaredoxin"/>
    <property type="match status" value="1"/>
</dbReference>
<dbReference type="InterPro" id="IPR003834">
    <property type="entry name" value="Cyt_c_assmbl_TM_dom"/>
</dbReference>
<keyword evidence="21" id="KW-1185">Reference proteome</keyword>
<dbReference type="Pfam" id="PF02683">
    <property type="entry name" value="DsbD_TM"/>
    <property type="match status" value="1"/>
</dbReference>
<dbReference type="Gene3D" id="2.60.40.1250">
    <property type="entry name" value="Thiol:disulfide interchange protein DsbD, N-terminal domain"/>
    <property type="match status" value="1"/>
</dbReference>
<dbReference type="CDD" id="cd02953">
    <property type="entry name" value="DsbDgamma"/>
    <property type="match status" value="1"/>
</dbReference>
<dbReference type="HAMAP" id="MF_00399">
    <property type="entry name" value="DbsD"/>
    <property type="match status" value="1"/>
</dbReference>
<dbReference type="GO" id="GO:0047134">
    <property type="term" value="F:protein-disulfide reductase [NAD(P)H] activity"/>
    <property type="evidence" value="ECO:0007669"/>
    <property type="project" value="UniProtKB-UniRule"/>
</dbReference>
<evidence type="ECO:0000256" key="8">
    <source>
        <dbReference type="ARBA" id="ARBA00022748"/>
    </source>
</evidence>
<name>A0A5B8CXX0_9PROT</name>
<dbReference type="InterPro" id="IPR022910">
    <property type="entry name" value="Thiol_diS_interchange_DbsD"/>
</dbReference>
<evidence type="ECO:0000256" key="1">
    <source>
        <dbReference type="ARBA" id="ARBA00004429"/>
    </source>
</evidence>
<dbReference type="PROSITE" id="PS51352">
    <property type="entry name" value="THIOREDOXIN_2"/>
    <property type="match status" value="1"/>
</dbReference>
<keyword evidence="10 18" id="KW-1133">Transmembrane helix</keyword>
<feature type="transmembrane region" description="Helical" evidence="18">
    <location>
        <begin position="405"/>
        <end position="423"/>
    </location>
</feature>
<evidence type="ECO:0000313" key="20">
    <source>
        <dbReference type="EMBL" id="QDC45455.1"/>
    </source>
</evidence>
<keyword evidence="6 18" id="KW-0812">Transmembrane</keyword>
<feature type="disulfide bond" description="Redox-active" evidence="18">
    <location>
        <begin position="200"/>
        <end position="322"/>
    </location>
</feature>
<keyword evidence="4 18" id="KW-1003">Cell membrane</keyword>
<dbReference type="PANTHER" id="PTHR32234">
    <property type="entry name" value="THIOL:DISULFIDE INTERCHANGE PROTEIN DSBD"/>
    <property type="match status" value="1"/>
</dbReference>
<keyword evidence="13 18" id="KW-0472">Membrane</keyword>
<reference evidence="21" key="1">
    <citation type="journal article" date="2019" name="ISME J.">
        <title>Evolution in action: habitat transition from sediment to the pelagial leads to genome streamlining in Methylophilaceae.</title>
        <authorList>
            <person name="Salcher M."/>
            <person name="Schaefle D."/>
            <person name="Kaspar M."/>
            <person name="Neuenschwander S.M."/>
            <person name="Ghai R."/>
        </authorList>
    </citation>
    <scope>NUCLEOTIDE SEQUENCE [LARGE SCALE GENOMIC DNA]</scope>
    <source>
        <strain evidence="21">MMS-M-51</strain>
    </source>
</reference>
<evidence type="ECO:0000256" key="2">
    <source>
        <dbReference type="ARBA" id="ARBA00007241"/>
    </source>
</evidence>
<dbReference type="GO" id="GO:0017004">
    <property type="term" value="P:cytochrome complex assembly"/>
    <property type="evidence" value="ECO:0007669"/>
    <property type="project" value="UniProtKB-UniRule"/>
</dbReference>
<dbReference type="InterPro" id="IPR036249">
    <property type="entry name" value="Thioredoxin-like_sf"/>
</dbReference>
<feature type="disulfide bond" description="Redox-active" evidence="18">
    <location>
        <begin position="129"/>
        <end position="135"/>
    </location>
</feature>
<feature type="transmembrane region" description="Helical" evidence="18">
    <location>
        <begin position="181"/>
        <end position="213"/>
    </location>
</feature>
<dbReference type="GO" id="GO:0005886">
    <property type="term" value="C:plasma membrane"/>
    <property type="evidence" value="ECO:0007669"/>
    <property type="project" value="UniProtKB-SubCell"/>
</dbReference>
<dbReference type="NCBIfam" id="NF001419">
    <property type="entry name" value="PRK00293.1"/>
    <property type="match status" value="1"/>
</dbReference>
<keyword evidence="14 18" id="KW-1015">Disulfide bond</keyword>
<comment type="function">
    <text evidence="18">Required to facilitate the formation of correct disulfide bonds in some periplasmic proteins and for the assembly of the periplasmic c-type cytochromes. Acts by transferring electrons from cytoplasmic thioredoxin to the periplasm. This transfer involves a cascade of disulfide bond formation and reduction steps.</text>
</comment>
<evidence type="ECO:0000256" key="5">
    <source>
        <dbReference type="ARBA" id="ARBA00022519"/>
    </source>
</evidence>
<feature type="transmembrane region" description="Helical" evidence="18">
    <location>
        <begin position="225"/>
        <end position="248"/>
    </location>
</feature>
<dbReference type="InterPro" id="IPR036929">
    <property type="entry name" value="DsbDN_sf"/>
</dbReference>
<feature type="transmembrane region" description="Helical" evidence="18">
    <location>
        <begin position="309"/>
        <end position="334"/>
    </location>
</feature>
<evidence type="ECO:0000313" key="21">
    <source>
        <dbReference type="Proteomes" id="UP000311008"/>
    </source>
</evidence>
<evidence type="ECO:0000256" key="9">
    <source>
        <dbReference type="ARBA" id="ARBA00022982"/>
    </source>
</evidence>
<dbReference type="PROSITE" id="PS00194">
    <property type="entry name" value="THIOREDOXIN_1"/>
    <property type="match status" value="1"/>
</dbReference>
<dbReference type="Pfam" id="PF11412">
    <property type="entry name" value="DsbD_N"/>
    <property type="match status" value="1"/>
</dbReference>
<keyword evidence="12 18" id="KW-0520">NAD</keyword>
<dbReference type="AlphaFoldDB" id="A0A5B8CXX0"/>
<accession>A0A5B8CXX0</accession>
<dbReference type="KEGG" id="mmec:FIU01_11985"/>
<dbReference type="Pfam" id="PF13899">
    <property type="entry name" value="Thioredoxin_7"/>
    <property type="match status" value="1"/>
</dbReference>
<evidence type="ECO:0000256" key="15">
    <source>
        <dbReference type="ARBA" id="ARBA00023284"/>
    </source>
</evidence>
<protein>
    <recommendedName>
        <fullName evidence="18">Thiol:disulfide interchange protein DsbD</fullName>
        <ecNumber evidence="18">1.8.1.8</ecNumber>
    </recommendedName>
    <alternativeName>
        <fullName evidence="18">Protein-disulfide reductase</fullName>
        <shortName evidence="18">Disulfide reductase</shortName>
    </alternativeName>
</protein>
<comment type="similarity">
    <text evidence="2 18">Belongs to the thioredoxin family. DsbD subfamily.</text>
</comment>
<dbReference type="EMBL" id="CP040946">
    <property type="protein sequence ID" value="QDC45455.1"/>
    <property type="molecule type" value="Genomic_DNA"/>
</dbReference>
<dbReference type="GO" id="GO:0045454">
    <property type="term" value="P:cell redox homeostasis"/>
    <property type="evidence" value="ECO:0007669"/>
    <property type="project" value="TreeGrafter"/>
</dbReference>
<keyword evidence="11 18" id="KW-0560">Oxidoreductase</keyword>
<evidence type="ECO:0000256" key="11">
    <source>
        <dbReference type="ARBA" id="ARBA00023002"/>
    </source>
</evidence>
<keyword evidence="7 18" id="KW-0732">Signal</keyword>
<feature type="disulfide bond" description="Redox-active" evidence="18">
    <location>
        <begin position="511"/>
        <end position="514"/>
    </location>
</feature>
<feature type="transmembrane region" description="Helical" evidence="18">
    <location>
        <begin position="260"/>
        <end position="281"/>
    </location>
</feature>
<keyword evidence="8 18" id="KW-0201">Cytochrome c-type biogenesis</keyword>
<evidence type="ECO:0000256" key="16">
    <source>
        <dbReference type="ARBA" id="ARBA00047388"/>
    </source>
</evidence>
<sequence precursor="true">MWLRSWVMLVALLCALSPLHAATQLSKLFTADDSEEFLPVDEAFKVEAAMVDANHAQIKFSVAPGHYLYRERIQLIAPAADAASISLPAGEIKKDPNFGEQQVFHHDTLATLTFHRSPPANIQIRYQGCSEKGLCYPPQIKSLALSTNVTAAAPKSSPMPSSVAPQEEEDFSGRLLSSGRWWQIVAGFFGAGLLLALTPCVFPMIPILSGIIVGKNAHVSRGKAFTLSLAYTLGMCLTYTLAGVAAGLSGQLLSNALQTPVALVIGALIFVVLSFSMFGYYELKLPSAIENTFFHWSNRFKGGHLFSDFLMGAMSALIISPCVAAPLAGALLYISQTHDVVLGGVALFSLSLGMGVPLLLIGASAGTLLPKAGEWMNTVRRLFGVLMLGVAIWIVSPIVPVAVQLGLWAAWCILPAIYLRAMDPLPEAAHPTQRLFKGFAVMLLLYGVALLIGALSGARSPLQPLQNVTAAPSAQVQPLVFQRVRSVEALAQQLKAANGKPVMLDFYADWCVSCKEYEQFVFTDRKVRDALQGFVLLQADVTDNLPEDAALLKQFALFGPPGIVFFNAQGQASSPVIKGYQDAERFLRSVRALPLTSIERSPNA</sequence>
<comment type="subcellular location">
    <subcellularLocation>
        <location evidence="1 18">Cell inner membrane</location>
        <topology evidence="1 18">Multi-pass membrane protein</topology>
    </subcellularLocation>
</comment>
<feature type="transmembrane region" description="Helical" evidence="18">
    <location>
        <begin position="382"/>
        <end position="399"/>
    </location>
</feature>
<feature type="domain" description="Thioredoxin" evidence="19">
    <location>
        <begin position="465"/>
        <end position="595"/>
    </location>
</feature>
<evidence type="ECO:0000256" key="13">
    <source>
        <dbReference type="ARBA" id="ARBA00023136"/>
    </source>
</evidence>
<evidence type="ECO:0000256" key="3">
    <source>
        <dbReference type="ARBA" id="ARBA00022448"/>
    </source>
</evidence>
<feature type="chain" id="PRO_5023341055" description="Thiol:disulfide interchange protein DsbD" evidence="18">
    <location>
        <begin position="22"/>
        <end position="604"/>
    </location>
</feature>
<evidence type="ECO:0000256" key="18">
    <source>
        <dbReference type="HAMAP-Rule" id="MF_00399"/>
    </source>
</evidence>
<keyword evidence="9 18" id="KW-0249">Electron transport</keyword>
<dbReference type="InterPro" id="IPR035671">
    <property type="entry name" value="DsbD_gamma"/>
</dbReference>
<evidence type="ECO:0000256" key="7">
    <source>
        <dbReference type="ARBA" id="ARBA00022729"/>
    </source>
</evidence>
<dbReference type="GO" id="GO:0009055">
    <property type="term" value="F:electron transfer activity"/>
    <property type="evidence" value="ECO:0007669"/>
    <property type="project" value="UniProtKB-UniRule"/>
</dbReference>
<feature type="transmembrane region" description="Helical" evidence="18">
    <location>
        <begin position="340"/>
        <end position="361"/>
    </location>
</feature>
<gene>
    <name evidence="18 20" type="primary">dsbD</name>
    <name evidence="20" type="ORF">FIU01_11985</name>
</gene>
<feature type="transmembrane region" description="Helical" evidence="18">
    <location>
        <begin position="435"/>
        <end position="455"/>
    </location>
</feature>
<keyword evidence="15 18" id="KW-0676">Redox-active center</keyword>
<comment type="catalytic activity">
    <reaction evidence="17 18">
        <text>[protein]-dithiol + NADP(+) = [protein]-disulfide + NADPH + H(+)</text>
        <dbReference type="Rhea" id="RHEA:18753"/>
        <dbReference type="Rhea" id="RHEA-COMP:10593"/>
        <dbReference type="Rhea" id="RHEA-COMP:10594"/>
        <dbReference type="ChEBI" id="CHEBI:15378"/>
        <dbReference type="ChEBI" id="CHEBI:29950"/>
        <dbReference type="ChEBI" id="CHEBI:50058"/>
        <dbReference type="ChEBI" id="CHEBI:57783"/>
        <dbReference type="ChEBI" id="CHEBI:58349"/>
        <dbReference type="EC" id="1.8.1.8"/>
    </reaction>
</comment>
<dbReference type="SUPFAM" id="SSF74863">
    <property type="entry name" value="Thiol:disulfide interchange protein DsbD, N-terminal domain (DsbD-alpha)"/>
    <property type="match status" value="1"/>
</dbReference>
<keyword evidence="5 18" id="KW-0997">Cell inner membrane</keyword>
<dbReference type="InterPro" id="IPR017937">
    <property type="entry name" value="Thioredoxin_CS"/>
</dbReference>
<dbReference type="OrthoDB" id="9811036at2"/>
<evidence type="ECO:0000256" key="10">
    <source>
        <dbReference type="ARBA" id="ARBA00022989"/>
    </source>
</evidence>
<evidence type="ECO:0000259" key="19">
    <source>
        <dbReference type="PROSITE" id="PS51352"/>
    </source>
</evidence>
<dbReference type="InterPro" id="IPR013766">
    <property type="entry name" value="Thioredoxin_domain"/>
</dbReference>
<dbReference type="SUPFAM" id="SSF52833">
    <property type="entry name" value="Thioredoxin-like"/>
    <property type="match status" value="1"/>
</dbReference>
<proteinExistence type="inferred from homology"/>
<feature type="signal peptide" evidence="18">
    <location>
        <begin position="1"/>
        <end position="21"/>
    </location>
</feature>
<evidence type="ECO:0000256" key="17">
    <source>
        <dbReference type="ARBA" id="ARBA00047804"/>
    </source>
</evidence>
<organism evidence="20 21">
    <name type="scientific">Methylophilus medardicus</name>
    <dbReference type="NCBI Taxonomy" id="2588534"/>
    <lineage>
        <taxon>Bacteria</taxon>
        <taxon>Pseudomonadati</taxon>
        <taxon>Pseudomonadota</taxon>
        <taxon>Betaproteobacteria</taxon>
        <taxon>Nitrosomonadales</taxon>
        <taxon>Methylophilaceae</taxon>
        <taxon>Methylophilus</taxon>
    </lineage>
</organism>